<accession>A0ABR1EDF9</accession>
<sequence>MNSVPSQAGGANLLNGLTAQQLAALSGVLGGQNVFNQAQIAALTGSGLSMPLNNAIASVSQQQSVLPVQNAAHVAVENKGSITGGPHNVNGVASDTSLSSLPWPVVSPVMNVPHFDLSTYRFVSLDVAPSRDVNGFDLPLADVTTLRRQCRFHSVVDLEHYFQRLDISQNDYHIGYQTMKNHCVVDNNEFPVVFGLSVEHLEHAICQLKLESPFFEESIKE</sequence>
<dbReference type="EMBL" id="JAVFWL010000006">
    <property type="protein sequence ID" value="KAK6760709.1"/>
    <property type="molecule type" value="Genomic_DNA"/>
</dbReference>
<evidence type="ECO:0000313" key="2">
    <source>
        <dbReference type="Proteomes" id="UP001303046"/>
    </source>
</evidence>
<dbReference type="Proteomes" id="UP001303046">
    <property type="component" value="Unassembled WGS sequence"/>
</dbReference>
<gene>
    <name evidence="1" type="primary">Necator_chrX.g22128</name>
    <name evidence="1" type="ORF">RB195_021967</name>
</gene>
<protein>
    <submittedName>
        <fullName evidence="1">Uncharacterized protein</fullName>
    </submittedName>
</protein>
<reference evidence="1 2" key="1">
    <citation type="submission" date="2023-08" db="EMBL/GenBank/DDBJ databases">
        <title>A Necator americanus chromosomal reference genome.</title>
        <authorList>
            <person name="Ilik V."/>
            <person name="Petrzelkova K.J."/>
            <person name="Pardy F."/>
            <person name="Fuh T."/>
            <person name="Niatou-Singa F.S."/>
            <person name="Gouil Q."/>
            <person name="Baker L."/>
            <person name="Ritchie M.E."/>
            <person name="Jex A.R."/>
            <person name="Gazzola D."/>
            <person name="Li H."/>
            <person name="Toshio Fujiwara R."/>
            <person name="Zhan B."/>
            <person name="Aroian R.V."/>
            <person name="Pafco B."/>
            <person name="Schwarz E.M."/>
        </authorList>
    </citation>
    <scope>NUCLEOTIDE SEQUENCE [LARGE SCALE GENOMIC DNA]</scope>
    <source>
        <strain evidence="1 2">Aroian</strain>
        <tissue evidence="1">Whole animal</tissue>
    </source>
</reference>
<proteinExistence type="predicted"/>
<name>A0ABR1EDF9_NECAM</name>
<keyword evidence="2" id="KW-1185">Reference proteome</keyword>
<organism evidence="1 2">
    <name type="scientific">Necator americanus</name>
    <name type="common">Human hookworm</name>
    <dbReference type="NCBI Taxonomy" id="51031"/>
    <lineage>
        <taxon>Eukaryota</taxon>
        <taxon>Metazoa</taxon>
        <taxon>Ecdysozoa</taxon>
        <taxon>Nematoda</taxon>
        <taxon>Chromadorea</taxon>
        <taxon>Rhabditida</taxon>
        <taxon>Rhabditina</taxon>
        <taxon>Rhabditomorpha</taxon>
        <taxon>Strongyloidea</taxon>
        <taxon>Ancylostomatidae</taxon>
        <taxon>Bunostominae</taxon>
        <taxon>Necator</taxon>
    </lineage>
</organism>
<comment type="caution">
    <text evidence="1">The sequence shown here is derived from an EMBL/GenBank/DDBJ whole genome shotgun (WGS) entry which is preliminary data.</text>
</comment>
<evidence type="ECO:0000313" key="1">
    <source>
        <dbReference type="EMBL" id="KAK6760709.1"/>
    </source>
</evidence>